<protein>
    <recommendedName>
        <fullName evidence="4">WG repeat-containing protein</fullName>
    </recommendedName>
</protein>
<name>A0A3S3UYF0_9SPHI</name>
<dbReference type="OrthoDB" id="797627at2"/>
<dbReference type="EMBL" id="SBIW01000003">
    <property type="protein sequence ID" value="RWY53645.1"/>
    <property type="molecule type" value="Genomic_DNA"/>
</dbReference>
<organism evidence="2 3">
    <name type="scientific">Mucilaginibacter gilvus</name>
    <dbReference type="NCBI Taxonomy" id="2305909"/>
    <lineage>
        <taxon>Bacteria</taxon>
        <taxon>Pseudomonadati</taxon>
        <taxon>Bacteroidota</taxon>
        <taxon>Sphingobacteriia</taxon>
        <taxon>Sphingobacteriales</taxon>
        <taxon>Sphingobacteriaceae</taxon>
        <taxon>Mucilaginibacter</taxon>
    </lineage>
</organism>
<dbReference type="Proteomes" id="UP000286701">
    <property type="component" value="Unassembled WGS sequence"/>
</dbReference>
<reference evidence="2 3" key="1">
    <citation type="submission" date="2019-01" db="EMBL/GenBank/DDBJ databases">
        <title>Mucilaginibacter antarcticum sp. nov., isolated from antarctic soil.</title>
        <authorList>
            <person name="Yan Y.-Q."/>
            <person name="Du Z.-J."/>
        </authorList>
    </citation>
    <scope>NUCLEOTIDE SEQUENCE [LARGE SCALE GENOMIC DNA]</scope>
    <source>
        <strain evidence="2 3">F01003</strain>
    </source>
</reference>
<keyword evidence="3" id="KW-1185">Reference proteome</keyword>
<accession>A0A3S3UYF0</accession>
<comment type="caution">
    <text evidence="2">The sequence shown here is derived from an EMBL/GenBank/DDBJ whole genome shotgun (WGS) entry which is preliminary data.</text>
</comment>
<evidence type="ECO:0000313" key="2">
    <source>
        <dbReference type="EMBL" id="RWY53645.1"/>
    </source>
</evidence>
<dbReference type="AlphaFoldDB" id="A0A3S3UYF0"/>
<dbReference type="RefSeq" id="WP_128533079.1">
    <property type="nucleotide sequence ID" value="NZ_SBIW01000003.1"/>
</dbReference>
<feature type="chain" id="PRO_5018547071" description="WG repeat-containing protein" evidence="1">
    <location>
        <begin position="21"/>
        <end position="232"/>
    </location>
</feature>
<feature type="signal peptide" evidence="1">
    <location>
        <begin position="1"/>
        <end position="20"/>
    </location>
</feature>
<evidence type="ECO:0000313" key="3">
    <source>
        <dbReference type="Proteomes" id="UP000286701"/>
    </source>
</evidence>
<sequence>MFKNYLFTAAAILIAITCQAQETKLKTSHLTDSIDEVCHVLKSNKHIKDGLYQAVYNKITPVASGNYDNDKKVGTWRFYNTHGQVQQVYDYDKKKIAYEAPETEASNLRYFADIEIDSTDVITKPIKVGGRYYGYIPYLQLFTLPDDLKYIDPSRFNAQVELLISPLGRLAYYWVRLNSDSGYERVIHMNTNLPNEDDKIFTPCTKNGQPIACRIIITARITDEGHLDFLMR</sequence>
<proteinExistence type="predicted"/>
<evidence type="ECO:0008006" key="4">
    <source>
        <dbReference type="Google" id="ProtNLM"/>
    </source>
</evidence>
<gene>
    <name evidence="2" type="ORF">EPL05_06110</name>
</gene>
<keyword evidence="1" id="KW-0732">Signal</keyword>
<evidence type="ECO:0000256" key="1">
    <source>
        <dbReference type="SAM" id="SignalP"/>
    </source>
</evidence>